<keyword evidence="1" id="KW-0863">Zinc-finger</keyword>
<evidence type="ECO:0000313" key="3">
    <source>
        <dbReference type="EMBL" id="ASU86227.1"/>
    </source>
</evidence>
<keyword evidence="4" id="KW-1185">Reference proteome</keyword>
<dbReference type="KEGG" id="ngv:CDO52_14325"/>
<accession>A0A223SDL7</accession>
<sequence length="441" mass="47662">MSERWNTDDVAALAPDASSRKAAVKVARTASWPVLGRLAADPTEAADAPGGTVALWGACAGSGKKPYQTAVHLTGPSAPASKCSCPSRKFPCKHALALLHLWVEGRVEAAGDPPDWVADWLIRRDATTERRDAAPDAEAAARRTQRREERVAEGFAELELWLRDQAQAGLAGAPGRDYGHWDGMAARLVDAQAGRVADRVRELGSVCAKDEWPGRLLTEFALLRLLITAYRRRDDLPEPLRATVRARAGLVTAPDESAPVRDTWQVLGRRDFPAGQVRGRRIWLRGRATERVAMLVSFAPTGRTPETAARVGTEFEADLAFYPAERRASLVARHAEHRADPPPGGSLDDALKSWASAVAADPWLEEWPVVVRDAAVAHRDGWWLTDPSGAALPVHRAVAPSQPWRLAAVSGGAPLTVAAEWTPSGLRPLTAWTAEGRAVPM</sequence>
<evidence type="ECO:0000259" key="2">
    <source>
        <dbReference type="PROSITE" id="PS50966"/>
    </source>
</evidence>
<dbReference type="GO" id="GO:0008270">
    <property type="term" value="F:zinc ion binding"/>
    <property type="evidence" value="ECO:0007669"/>
    <property type="project" value="UniProtKB-KW"/>
</dbReference>
<dbReference type="Proteomes" id="UP000215005">
    <property type="component" value="Chromosome"/>
</dbReference>
<dbReference type="EMBL" id="CP022753">
    <property type="protein sequence ID" value="ASU86227.1"/>
    <property type="molecule type" value="Genomic_DNA"/>
</dbReference>
<feature type="domain" description="SWIM-type" evidence="2">
    <location>
        <begin position="67"/>
        <end position="103"/>
    </location>
</feature>
<proteinExistence type="predicted"/>
<protein>
    <recommendedName>
        <fullName evidence="2">SWIM-type domain-containing protein</fullName>
    </recommendedName>
</protein>
<dbReference type="RefSeq" id="WP_094932833.1">
    <property type="nucleotide sequence ID" value="NZ_CP022753.1"/>
</dbReference>
<dbReference type="PROSITE" id="PS50966">
    <property type="entry name" value="ZF_SWIM"/>
    <property type="match status" value="1"/>
</dbReference>
<gene>
    <name evidence="3" type="ORF">CDO52_14325</name>
</gene>
<evidence type="ECO:0000313" key="4">
    <source>
        <dbReference type="Proteomes" id="UP000215005"/>
    </source>
</evidence>
<dbReference type="AlphaFoldDB" id="A0A223SDL7"/>
<keyword evidence="1" id="KW-0479">Metal-binding</keyword>
<name>A0A223SDL7_9ACTN</name>
<dbReference type="OrthoDB" id="9816340at2"/>
<dbReference type="Pfam" id="PF04434">
    <property type="entry name" value="SWIM"/>
    <property type="match status" value="1"/>
</dbReference>
<organism evidence="3 4">
    <name type="scientific">Nocardiopsis gilva YIM 90087</name>
    <dbReference type="NCBI Taxonomy" id="1235441"/>
    <lineage>
        <taxon>Bacteria</taxon>
        <taxon>Bacillati</taxon>
        <taxon>Actinomycetota</taxon>
        <taxon>Actinomycetes</taxon>
        <taxon>Streptosporangiales</taxon>
        <taxon>Nocardiopsidaceae</taxon>
        <taxon>Nocardiopsis</taxon>
    </lineage>
</organism>
<evidence type="ECO:0000256" key="1">
    <source>
        <dbReference type="PROSITE-ProRule" id="PRU00325"/>
    </source>
</evidence>
<keyword evidence="1" id="KW-0862">Zinc</keyword>
<reference evidence="3 4" key="1">
    <citation type="submission" date="2017-08" db="EMBL/GenBank/DDBJ databases">
        <title>The complete genome sequence of Nocardiopsis gilva YIM 90087.</title>
        <authorList>
            <person name="Yin M."/>
            <person name="Tang S."/>
        </authorList>
    </citation>
    <scope>NUCLEOTIDE SEQUENCE [LARGE SCALE GENOMIC DNA]</scope>
    <source>
        <strain evidence="3 4">YIM 90087</strain>
    </source>
</reference>
<dbReference type="InterPro" id="IPR007527">
    <property type="entry name" value="Znf_SWIM"/>
</dbReference>